<evidence type="ECO:0000256" key="10">
    <source>
        <dbReference type="ARBA" id="ARBA00022985"/>
    </source>
</evidence>
<dbReference type="InterPro" id="IPR050793">
    <property type="entry name" value="CMP-NeuNAc_synthase"/>
</dbReference>
<gene>
    <name evidence="13" type="ORF">BC781_11148</name>
</gene>
<evidence type="ECO:0000256" key="7">
    <source>
        <dbReference type="ARBA" id="ARBA00022723"/>
    </source>
</evidence>
<evidence type="ECO:0000256" key="4">
    <source>
        <dbReference type="ARBA" id="ARBA00011881"/>
    </source>
</evidence>
<dbReference type="GO" id="GO:0019143">
    <property type="term" value="F:3-deoxy-manno-octulosonate-8-phosphatase activity"/>
    <property type="evidence" value="ECO:0007669"/>
    <property type="project" value="UniProtKB-EC"/>
</dbReference>
<evidence type="ECO:0000313" key="13">
    <source>
        <dbReference type="EMBL" id="PWJ34138.1"/>
    </source>
</evidence>
<feature type="binding site" evidence="12">
    <location>
        <position position="21"/>
    </location>
    <ligand>
        <name>Mg(2+)</name>
        <dbReference type="ChEBI" id="CHEBI:18420"/>
    </ligand>
</feature>
<dbReference type="SFLD" id="SFLDS00003">
    <property type="entry name" value="Haloacid_Dehalogenase"/>
    <property type="match status" value="1"/>
</dbReference>
<dbReference type="NCBIfam" id="TIGR01670">
    <property type="entry name" value="KdsC-phosphatas"/>
    <property type="match status" value="1"/>
</dbReference>
<evidence type="ECO:0000256" key="6">
    <source>
        <dbReference type="ARBA" id="ARBA00020092"/>
    </source>
</evidence>
<feature type="binding site" evidence="12">
    <location>
        <position position="23"/>
    </location>
    <ligand>
        <name>substrate</name>
    </ligand>
</feature>
<dbReference type="Gene3D" id="3.40.50.1000">
    <property type="entry name" value="HAD superfamily/HAD-like"/>
    <property type="match status" value="1"/>
</dbReference>
<keyword evidence="7 12" id="KW-0479">Metal-binding</keyword>
<evidence type="ECO:0000256" key="8">
    <source>
        <dbReference type="ARBA" id="ARBA00022801"/>
    </source>
</evidence>
<evidence type="ECO:0000256" key="9">
    <source>
        <dbReference type="ARBA" id="ARBA00022842"/>
    </source>
</evidence>
<evidence type="ECO:0000256" key="2">
    <source>
        <dbReference type="ARBA" id="ARBA00001946"/>
    </source>
</evidence>
<dbReference type="Proteomes" id="UP000245535">
    <property type="component" value="Unassembled WGS sequence"/>
</dbReference>
<evidence type="ECO:0000313" key="14">
    <source>
        <dbReference type="Proteomes" id="UP000245535"/>
    </source>
</evidence>
<feature type="binding site" evidence="12">
    <location>
        <position position="122"/>
    </location>
    <ligand>
        <name>Mg(2+)</name>
        <dbReference type="ChEBI" id="CHEBI:18420"/>
    </ligand>
</feature>
<evidence type="ECO:0000256" key="11">
    <source>
        <dbReference type="ARBA" id="ARBA00031051"/>
    </source>
</evidence>
<dbReference type="AlphaFoldDB" id="A0A315YZ09"/>
<dbReference type="InterPro" id="IPR010023">
    <property type="entry name" value="KdsC_fam"/>
</dbReference>
<dbReference type="GO" id="GO:0008781">
    <property type="term" value="F:N-acylneuraminate cytidylyltransferase activity"/>
    <property type="evidence" value="ECO:0007669"/>
    <property type="project" value="TreeGrafter"/>
</dbReference>
<dbReference type="InterPro" id="IPR036412">
    <property type="entry name" value="HAD-like_sf"/>
</dbReference>
<keyword evidence="10" id="KW-0448">Lipopolysaccharide biosynthesis</keyword>
<sequence>MNWIDEALREKAKKIKAVVFDIDGVMTDGKIIYAQFAGTEAEGETREIKNFNVKDGFMIKALQKNGIIVGAITGRNSAVVKHRLTELKVDFQYHGSGRKMDHFDKILADYQLKAEEIAYLGDDIPDLGVLKNCGLGVCPADARSYIQSRVDYVTAAKGGEGVFREVAEIVLDAQDKLESVISAYENE</sequence>
<dbReference type="FunFam" id="3.40.50.1000:FF:000029">
    <property type="entry name" value="3-deoxy-D-manno-octulosonate 8-phosphate phosphatase KdsC"/>
    <property type="match status" value="1"/>
</dbReference>
<evidence type="ECO:0000256" key="5">
    <source>
        <dbReference type="ARBA" id="ARBA00013066"/>
    </source>
</evidence>
<comment type="cofactor">
    <cofactor evidence="2 12">
        <name>Mg(2+)</name>
        <dbReference type="ChEBI" id="CHEBI:18420"/>
    </cofactor>
</comment>
<comment type="similarity">
    <text evidence="3">Belongs to the KdsC family.</text>
</comment>
<protein>
    <recommendedName>
        <fullName evidence="6">3-deoxy-D-manno-octulosonate 8-phosphate phosphatase KdsC</fullName>
        <ecNumber evidence="5">3.1.3.45</ecNumber>
    </recommendedName>
    <alternativeName>
        <fullName evidence="11">KDO 8-P phosphatase</fullName>
    </alternativeName>
</protein>
<dbReference type="SFLD" id="SFLDG01138">
    <property type="entry name" value="C1.6.2:_Deoxy-d-mannose-octulo"/>
    <property type="match status" value="1"/>
</dbReference>
<dbReference type="OrthoDB" id="9805604at2"/>
<dbReference type="InterPro" id="IPR023214">
    <property type="entry name" value="HAD_sf"/>
</dbReference>
<dbReference type="GO" id="GO:0046872">
    <property type="term" value="F:metal ion binding"/>
    <property type="evidence" value="ECO:0007669"/>
    <property type="project" value="UniProtKB-KW"/>
</dbReference>
<keyword evidence="14" id="KW-1185">Reference proteome</keyword>
<organism evidence="13 14">
    <name type="scientific">Sediminitomix flava</name>
    <dbReference type="NCBI Taxonomy" id="379075"/>
    <lineage>
        <taxon>Bacteria</taxon>
        <taxon>Pseudomonadati</taxon>
        <taxon>Bacteroidota</taxon>
        <taxon>Cytophagia</taxon>
        <taxon>Cytophagales</taxon>
        <taxon>Flammeovirgaceae</taxon>
        <taxon>Sediminitomix</taxon>
    </lineage>
</organism>
<dbReference type="CDD" id="cd01630">
    <property type="entry name" value="HAD_KDO-like"/>
    <property type="match status" value="1"/>
</dbReference>
<name>A0A315YZ09_SEDFL</name>
<dbReference type="RefSeq" id="WP_109622944.1">
    <property type="nucleotide sequence ID" value="NZ_QGDO01000011.1"/>
</dbReference>
<evidence type="ECO:0000256" key="12">
    <source>
        <dbReference type="PIRSR" id="PIRSR006118-2"/>
    </source>
</evidence>
<reference evidence="13 14" key="1">
    <citation type="submission" date="2018-03" db="EMBL/GenBank/DDBJ databases">
        <title>Genomic Encyclopedia of Archaeal and Bacterial Type Strains, Phase II (KMG-II): from individual species to whole genera.</title>
        <authorList>
            <person name="Goeker M."/>
        </authorList>
    </citation>
    <scope>NUCLEOTIDE SEQUENCE [LARGE SCALE GENOMIC DNA]</scope>
    <source>
        <strain evidence="13 14">DSM 28229</strain>
    </source>
</reference>
<comment type="caution">
    <text evidence="13">The sequence shown here is derived from an EMBL/GenBank/DDBJ whole genome shotgun (WGS) entry which is preliminary data.</text>
</comment>
<keyword evidence="9 12" id="KW-0460">Magnesium</keyword>
<evidence type="ECO:0000256" key="1">
    <source>
        <dbReference type="ARBA" id="ARBA00000898"/>
    </source>
</evidence>
<keyword evidence="8" id="KW-0378">Hydrolase</keyword>
<dbReference type="Pfam" id="PF08282">
    <property type="entry name" value="Hydrolase_3"/>
    <property type="match status" value="1"/>
</dbReference>
<proteinExistence type="inferred from homology"/>
<dbReference type="SFLD" id="SFLDG01136">
    <property type="entry name" value="C1.6:_Phosphoserine_Phosphatas"/>
    <property type="match status" value="1"/>
</dbReference>
<accession>A0A315YZ09</accession>
<comment type="subunit">
    <text evidence="4">Homotetramer.</text>
</comment>
<dbReference type="PANTHER" id="PTHR21485">
    <property type="entry name" value="HAD SUPERFAMILY MEMBERS CMAS AND KDSC"/>
    <property type="match status" value="1"/>
</dbReference>
<dbReference type="GO" id="GO:0009103">
    <property type="term" value="P:lipopolysaccharide biosynthetic process"/>
    <property type="evidence" value="ECO:0007669"/>
    <property type="project" value="UniProtKB-KW"/>
</dbReference>
<dbReference type="SUPFAM" id="SSF56784">
    <property type="entry name" value="HAD-like"/>
    <property type="match status" value="1"/>
</dbReference>
<dbReference type="PANTHER" id="PTHR21485:SF6">
    <property type="entry name" value="N-ACYLNEURAMINATE CYTIDYLYLTRANSFERASE-RELATED"/>
    <property type="match status" value="1"/>
</dbReference>
<comment type="catalytic activity">
    <reaction evidence="1">
        <text>3-deoxy-alpha-D-manno-2-octulosonate-8-phosphate + H2O = 3-deoxy-alpha-D-manno-oct-2-ulosonate + phosphate</text>
        <dbReference type="Rhea" id="RHEA:11500"/>
        <dbReference type="ChEBI" id="CHEBI:15377"/>
        <dbReference type="ChEBI" id="CHEBI:43474"/>
        <dbReference type="ChEBI" id="CHEBI:85985"/>
        <dbReference type="ChEBI" id="CHEBI:85986"/>
        <dbReference type="EC" id="3.1.3.45"/>
    </reaction>
</comment>
<dbReference type="EC" id="3.1.3.45" evidence="5"/>
<dbReference type="EMBL" id="QGDO01000011">
    <property type="protein sequence ID" value="PWJ34138.1"/>
    <property type="molecule type" value="Genomic_DNA"/>
</dbReference>
<evidence type="ECO:0000256" key="3">
    <source>
        <dbReference type="ARBA" id="ARBA00005893"/>
    </source>
</evidence>
<dbReference type="PIRSF" id="PIRSF006118">
    <property type="entry name" value="KDO8-P_Ptase"/>
    <property type="match status" value="1"/>
</dbReference>